<evidence type="ECO:0000256" key="3">
    <source>
        <dbReference type="ARBA" id="ARBA00023212"/>
    </source>
</evidence>
<sequence>MTIKLKNLKLQVGKQDKERTVYEDNVEPYRSDNAKLVKENNELHLQLIKLREETDQIIRDLKTSVRKLEHENADLKFLNTQYVHKVKALEKETKAKTDRIQDLQEKNLHAVVETPGGRRKQIPLRRQRMDIESTVSPARDVTGKTNDLQDPYVADLLSVADERIEELQAQLSQLQDEKSSTERRSKSLRKQVESRDKEIERLNRQLDGGRPVDAVLREGKKDSSERVVAHLNVQVDYLQQANHDLEKQLKDTIDQQVDATQQANELEARNAELLLELKDINRLTKQVEQDKERDVIVVRSELAETKAILKNIQHQEGVHRTEIQELRKERQHLMEENERIAVFVDNAEHDVRHVTELMDKSDKERKRLSERNAQLTMNERELVMDLERLKLAKSVKPKKSRDKSPSKIESLIKTLEKERDYYKNECEALQDMMRKRLTAGGSPSMKRKGGKGKGKTGHLESMTQLLQEERDFYKRECEVLRNMKEKSVLMSPPTRERVSRDSPSEANRLRRERDELQSLVESSKNI</sequence>
<evidence type="ECO:0000256" key="5">
    <source>
        <dbReference type="SAM" id="Coils"/>
    </source>
</evidence>
<dbReference type="AlphaFoldDB" id="A0A9W9Y9X0"/>
<organism evidence="7 8">
    <name type="scientific">Desmophyllum pertusum</name>
    <dbReference type="NCBI Taxonomy" id="174260"/>
    <lineage>
        <taxon>Eukaryota</taxon>
        <taxon>Metazoa</taxon>
        <taxon>Cnidaria</taxon>
        <taxon>Anthozoa</taxon>
        <taxon>Hexacorallia</taxon>
        <taxon>Scleractinia</taxon>
        <taxon>Caryophylliina</taxon>
        <taxon>Caryophylliidae</taxon>
        <taxon>Desmophyllum</taxon>
    </lineage>
</organism>
<comment type="similarity">
    <text evidence="4">Belongs to the CEP135/TSGA10 family.</text>
</comment>
<feature type="region of interest" description="Disordered" evidence="6">
    <location>
        <begin position="483"/>
        <end position="526"/>
    </location>
</feature>
<dbReference type="PANTHER" id="PTHR20544">
    <property type="entry name" value="CENTROSOMAL PROTEIN CEP135"/>
    <property type="match status" value="1"/>
</dbReference>
<evidence type="ECO:0000256" key="1">
    <source>
        <dbReference type="ARBA" id="ARBA00004114"/>
    </source>
</evidence>
<keyword evidence="2" id="KW-0963">Cytoplasm</keyword>
<keyword evidence="8" id="KW-1185">Reference proteome</keyword>
<comment type="subcellular location">
    <subcellularLocation>
        <location evidence="1">Cytoplasm</location>
        <location evidence="1">Cytoskeleton</location>
        <location evidence="1">Microtubule organizing center</location>
        <location evidence="1">Centrosome</location>
        <location evidence="1">Centriole</location>
    </subcellularLocation>
</comment>
<dbReference type="EMBL" id="MU827800">
    <property type="protein sequence ID" value="KAJ7327751.1"/>
    <property type="molecule type" value="Genomic_DNA"/>
</dbReference>
<evidence type="ECO:0008006" key="9">
    <source>
        <dbReference type="Google" id="ProtNLM"/>
    </source>
</evidence>
<gene>
    <name evidence="7" type="ORF">OS493_026630</name>
</gene>
<name>A0A9W9Y9X0_9CNID</name>
<feature type="compositionally biased region" description="Basic residues" evidence="6">
    <location>
        <begin position="445"/>
        <end position="456"/>
    </location>
</feature>
<dbReference type="GO" id="GO:0005814">
    <property type="term" value="C:centriole"/>
    <property type="evidence" value="ECO:0007669"/>
    <property type="project" value="UniProtKB-SubCell"/>
</dbReference>
<evidence type="ECO:0000313" key="7">
    <source>
        <dbReference type="EMBL" id="KAJ7327751.1"/>
    </source>
</evidence>
<dbReference type="InterPro" id="IPR051877">
    <property type="entry name" value="Centriole_BasalBody_StrucProt"/>
</dbReference>
<evidence type="ECO:0000313" key="8">
    <source>
        <dbReference type="Proteomes" id="UP001163046"/>
    </source>
</evidence>
<dbReference type="OrthoDB" id="10254663at2759"/>
<comment type="caution">
    <text evidence="7">The sequence shown here is derived from an EMBL/GenBank/DDBJ whole genome shotgun (WGS) entry which is preliminary data.</text>
</comment>
<feature type="compositionally biased region" description="Basic and acidic residues" evidence="6">
    <location>
        <begin position="175"/>
        <end position="196"/>
    </location>
</feature>
<keyword evidence="5" id="KW-0175">Coiled coil</keyword>
<evidence type="ECO:0000256" key="4">
    <source>
        <dbReference type="ARBA" id="ARBA00038123"/>
    </source>
</evidence>
<feature type="region of interest" description="Disordered" evidence="6">
    <location>
        <begin position="171"/>
        <end position="196"/>
    </location>
</feature>
<reference evidence="7" key="1">
    <citation type="submission" date="2023-01" db="EMBL/GenBank/DDBJ databases">
        <title>Genome assembly of the deep-sea coral Lophelia pertusa.</title>
        <authorList>
            <person name="Herrera S."/>
            <person name="Cordes E."/>
        </authorList>
    </citation>
    <scope>NUCLEOTIDE SEQUENCE</scope>
    <source>
        <strain evidence="7">USNM1676648</strain>
        <tissue evidence="7">Polyp</tissue>
    </source>
</reference>
<dbReference type="CDD" id="cd22292">
    <property type="entry name" value="cc_Cep135_MBD"/>
    <property type="match status" value="1"/>
</dbReference>
<proteinExistence type="inferred from homology"/>
<dbReference type="PANTHER" id="PTHR20544:SF0">
    <property type="entry name" value="NUCLEOPROTEIN TPR_MLP1 DOMAIN-CONTAINING PROTEIN"/>
    <property type="match status" value="1"/>
</dbReference>
<accession>A0A9W9Y9X0</accession>
<evidence type="ECO:0000256" key="2">
    <source>
        <dbReference type="ARBA" id="ARBA00022490"/>
    </source>
</evidence>
<feature type="region of interest" description="Disordered" evidence="6">
    <location>
        <begin position="437"/>
        <end position="458"/>
    </location>
</feature>
<feature type="compositionally biased region" description="Basic and acidic residues" evidence="6">
    <location>
        <begin position="494"/>
        <end position="516"/>
    </location>
</feature>
<feature type="coiled-coil region" evidence="5">
    <location>
        <begin position="33"/>
        <end position="106"/>
    </location>
</feature>
<evidence type="ECO:0000256" key="6">
    <source>
        <dbReference type="SAM" id="MobiDB-lite"/>
    </source>
</evidence>
<keyword evidence="3" id="KW-0206">Cytoskeleton</keyword>
<protein>
    <recommendedName>
        <fullName evidence="9">Centrosomal protein of 135 kDa-like</fullName>
    </recommendedName>
</protein>
<dbReference type="Proteomes" id="UP001163046">
    <property type="component" value="Unassembled WGS sequence"/>
</dbReference>